<evidence type="ECO:0000313" key="2">
    <source>
        <dbReference type="EMBL" id="WAR31605.1"/>
    </source>
</evidence>
<keyword evidence="3" id="KW-1185">Reference proteome</keyword>
<protein>
    <recommendedName>
        <fullName evidence="4">Secreted protein</fullName>
    </recommendedName>
</protein>
<evidence type="ECO:0008006" key="4">
    <source>
        <dbReference type="Google" id="ProtNLM"/>
    </source>
</evidence>
<evidence type="ECO:0000256" key="1">
    <source>
        <dbReference type="SAM" id="MobiDB-lite"/>
    </source>
</evidence>
<gene>
    <name evidence="2" type="ORF">MAR_034147</name>
</gene>
<sequence>MAHETVTAIKRISGIVLIFALLGASQTLPRQNQPRKPLRRQQQPLQRIPQPQLTPHCAALLAFLRALMKWMSFVANNAPFPNLAILTCVTAVRRPPCPTAFLSVRC</sequence>
<accession>A0ABY7GBZ1</accession>
<reference evidence="2" key="1">
    <citation type="submission" date="2022-11" db="EMBL/GenBank/DDBJ databases">
        <title>Centuries of genome instability and evolution in soft-shell clam transmissible cancer (bioRxiv).</title>
        <authorList>
            <person name="Hart S.F.M."/>
            <person name="Yonemitsu M.A."/>
            <person name="Giersch R.M."/>
            <person name="Beal B.F."/>
            <person name="Arriagada G."/>
            <person name="Davis B.W."/>
            <person name="Ostrander E.A."/>
            <person name="Goff S.P."/>
            <person name="Metzger M.J."/>
        </authorList>
    </citation>
    <scope>NUCLEOTIDE SEQUENCE</scope>
    <source>
        <strain evidence="2">MELC-2E11</strain>
        <tissue evidence="2">Siphon/mantle</tissue>
    </source>
</reference>
<organism evidence="2 3">
    <name type="scientific">Mya arenaria</name>
    <name type="common">Soft-shell clam</name>
    <dbReference type="NCBI Taxonomy" id="6604"/>
    <lineage>
        <taxon>Eukaryota</taxon>
        <taxon>Metazoa</taxon>
        <taxon>Spiralia</taxon>
        <taxon>Lophotrochozoa</taxon>
        <taxon>Mollusca</taxon>
        <taxon>Bivalvia</taxon>
        <taxon>Autobranchia</taxon>
        <taxon>Heteroconchia</taxon>
        <taxon>Euheterodonta</taxon>
        <taxon>Imparidentia</taxon>
        <taxon>Neoheterodontei</taxon>
        <taxon>Myida</taxon>
        <taxon>Myoidea</taxon>
        <taxon>Myidae</taxon>
        <taxon>Mya</taxon>
    </lineage>
</organism>
<name>A0ABY7GBZ1_MYAAR</name>
<evidence type="ECO:0000313" key="3">
    <source>
        <dbReference type="Proteomes" id="UP001164746"/>
    </source>
</evidence>
<dbReference type="Proteomes" id="UP001164746">
    <property type="component" value="Chromosome 17"/>
</dbReference>
<feature type="region of interest" description="Disordered" evidence="1">
    <location>
        <begin position="29"/>
        <end position="50"/>
    </location>
</feature>
<proteinExistence type="predicted"/>
<dbReference type="EMBL" id="CP111028">
    <property type="protein sequence ID" value="WAR31605.1"/>
    <property type="molecule type" value="Genomic_DNA"/>
</dbReference>